<dbReference type="SUPFAM" id="SSF51445">
    <property type="entry name" value="(Trans)glycosidases"/>
    <property type="match status" value="1"/>
</dbReference>
<evidence type="ECO:0000256" key="2">
    <source>
        <dbReference type="SAM" id="SignalP"/>
    </source>
</evidence>
<feature type="signal peptide" evidence="2">
    <location>
        <begin position="1"/>
        <end position="22"/>
    </location>
</feature>
<accession>A0A6A6TLF1</accession>
<feature type="region of interest" description="Disordered" evidence="1">
    <location>
        <begin position="575"/>
        <end position="629"/>
    </location>
</feature>
<gene>
    <name evidence="3" type="ORF">K491DRAFT_689279</name>
</gene>
<dbReference type="OrthoDB" id="428177at2759"/>
<dbReference type="AlphaFoldDB" id="A0A6A6TLF1"/>
<name>A0A6A6TLF1_9PLEO</name>
<dbReference type="Gene3D" id="3.20.20.80">
    <property type="entry name" value="Glycosidases"/>
    <property type="match status" value="1"/>
</dbReference>
<organism evidence="3 4">
    <name type="scientific">Lophiostoma macrostomum CBS 122681</name>
    <dbReference type="NCBI Taxonomy" id="1314788"/>
    <lineage>
        <taxon>Eukaryota</taxon>
        <taxon>Fungi</taxon>
        <taxon>Dikarya</taxon>
        <taxon>Ascomycota</taxon>
        <taxon>Pezizomycotina</taxon>
        <taxon>Dothideomycetes</taxon>
        <taxon>Pleosporomycetidae</taxon>
        <taxon>Pleosporales</taxon>
        <taxon>Lophiostomataceae</taxon>
        <taxon>Lophiostoma</taxon>
    </lineage>
</organism>
<keyword evidence="2" id="KW-0732">Signal</keyword>
<protein>
    <submittedName>
        <fullName evidence="3">Glycoside hydrolase family 5 protein</fullName>
    </submittedName>
</protein>
<dbReference type="Proteomes" id="UP000799324">
    <property type="component" value="Unassembled WGS sequence"/>
</dbReference>
<dbReference type="GO" id="GO:0016787">
    <property type="term" value="F:hydrolase activity"/>
    <property type="evidence" value="ECO:0007669"/>
    <property type="project" value="UniProtKB-KW"/>
</dbReference>
<feature type="compositionally biased region" description="Basic and acidic residues" evidence="1">
    <location>
        <begin position="606"/>
        <end position="620"/>
    </location>
</feature>
<dbReference type="EMBL" id="MU004307">
    <property type="protein sequence ID" value="KAF2659414.1"/>
    <property type="molecule type" value="Genomic_DNA"/>
</dbReference>
<keyword evidence="4" id="KW-1185">Reference proteome</keyword>
<evidence type="ECO:0000256" key="1">
    <source>
        <dbReference type="SAM" id="MobiDB-lite"/>
    </source>
</evidence>
<sequence length="629" mass="68477">MHLLNYAASLLSIVSLTGFVAADLRIKADHFSFGGVNFPGLQELKPEQRDEAIQAVVKSGARVIRLFIGGFKIFPDPELEVGSFDQRLLDIYDNTLAAIHRISKGKLKVIIAPHDAHALRGTNEQPCDAYCKMIDGAFLDFYSNETIREYYKTRLQVFFKEYPSLNFEGRSWSSLNEVILGVDLQNEPWSGIWPIVAGEAWLCDIATHLKDTLELGQNNIAVITGGISGPQSPGGTQNFPDSAFDCKAVDVIGIHGFYALEEEQTAGTPWANMFVPGNTLTARALGKKLLLVEEMSYMNTRWGLGYKKAAIWDQGNALNYRGIPWLYSYLTHEDEGTTAKVSTTRADNFAIGALKNGLKRASTARSNFDWSGYLPAPSALSNLTHVPLNPFTPDQSFCTFGCPGYLCDAADGCRPDLICKNSVCTAPAETQPGIIGSECNSKATCQEHLRCEDGICQECAARPSIQPIDPVKGKGPFAQMTVAGDPESSCHLDTDNPFNMRPWCLKPQPFSAPDRRGNPCQSAAHCDANEYCDWGLCKACKDGDACLGAKCKGNNKCKTGFCNIHGRCDYPAKPKKISGSNVRNGGRKGPGWNAGPKGQASGPNKVRNEPMKVNIPKDKVQATGQPVAT</sequence>
<reference evidence="3" key="1">
    <citation type="journal article" date="2020" name="Stud. Mycol.">
        <title>101 Dothideomycetes genomes: a test case for predicting lifestyles and emergence of pathogens.</title>
        <authorList>
            <person name="Haridas S."/>
            <person name="Albert R."/>
            <person name="Binder M."/>
            <person name="Bloem J."/>
            <person name="Labutti K."/>
            <person name="Salamov A."/>
            <person name="Andreopoulos B."/>
            <person name="Baker S."/>
            <person name="Barry K."/>
            <person name="Bills G."/>
            <person name="Bluhm B."/>
            <person name="Cannon C."/>
            <person name="Castanera R."/>
            <person name="Culley D."/>
            <person name="Daum C."/>
            <person name="Ezra D."/>
            <person name="Gonzalez J."/>
            <person name="Henrissat B."/>
            <person name="Kuo A."/>
            <person name="Liang C."/>
            <person name="Lipzen A."/>
            <person name="Lutzoni F."/>
            <person name="Magnuson J."/>
            <person name="Mondo S."/>
            <person name="Nolan M."/>
            <person name="Ohm R."/>
            <person name="Pangilinan J."/>
            <person name="Park H.-J."/>
            <person name="Ramirez L."/>
            <person name="Alfaro M."/>
            <person name="Sun H."/>
            <person name="Tritt A."/>
            <person name="Yoshinaga Y."/>
            <person name="Zwiers L.-H."/>
            <person name="Turgeon B."/>
            <person name="Goodwin S."/>
            <person name="Spatafora J."/>
            <person name="Crous P."/>
            <person name="Grigoriev I."/>
        </authorList>
    </citation>
    <scope>NUCLEOTIDE SEQUENCE</scope>
    <source>
        <strain evidence="3">CBS 122681</strain>
    </source>
</reference>
<evidence type="ECO:0000313" key="3">
    <source>
        <dbReference type="EMBL" id="KAF2659414.1"/>
    </source>
</evidence>
<keyword evidence="3" id="KW-0378">Hydrolase</keyword>
<proteinExistence type="predicted"/>
<evidence type="ECO:0000313" key="4">
    <source>
        <dbReference type="Proteomes" id="UP000799324"/>
    </source>
</evidence>
<feature type="chain" id="PRO_5025404306" evidence="2">
    <location>
        <begin position="23"/>
        <end position="629"/>
    </location>
</feature>
<dbReference type="InterPro" id="IPR017853">
    <property type="entry name" value="GH"/>
</dbReference>